<name>A0A923SM68_9FIRM</name>
<dbReference type="PANTHER" id="PTHR30255:SF2">
    <property type="entry name" value="SINGLE-STRANDED-DNA-SPECIFIC EXONUCLEASE RECJ"/>
    <property type="match status" value="1"/>
</dbReference>
<accession>A0A923SM68</accession>
<dbReference type="GO" id="GO:0003676">
    <property type="term" value="F:nucleic acid binding"/>
    <property type="evidence" value="ECO:0007669"/>
    <property type="project" value="InterPro"/>
</dbReference>
<keyword evidence="5 9" id="KW-0269">Exonuclease</keyword>
<dbReference type="EMBL" id="JACRWC010000036">
    <property type="protein sequence ID" value="MBC5998841.1"/>
    <property type="molecule type" value="Genomic_DNA"/>
</dbReference>
<dbReference type="InterPro" id="IPR051673">
    <property type="entry name" value="SSDNA_exonuclease_RecJ"/>
</dbReference>
<protein>
    <recommendedName>
        <fullName evidence="2">Single-stranded-DNA-specific exonuclease RecJ</fullName>
    </recommendedName>
</protein>
<keyword evidence="4" id="KW-0378">Hydrolase</keyword>
<feature type="domain" description="DDH" evidence="6">
    <location>
        <begin position="59"/>
        <end position="208"/>
    </location>
</feature>
<dbReference type="Gene3D" id="3.90.1640.30">
    <property type="match status" value="1"/>
</dbReference>
<dbReference type="NCBIfam" id="TIGR00644">
    <property type="entry name" value="recJ"/>
    <property type="match status" value="1"/>
</dbReference>
<comment type="caution">
    <text evidence="9">The sequence shown here is derived from an EMBL/GenBank/DDBJ whole genome shotgun (WGS) entry which is preliminary data.</text>
</comment>
<feature type="domain" description="RecJ OB" evidence="8">
    <location>
        <begin position="438"/>
        <end position="544"/>
    </location>
</feature>
<comment type="similarity">
    <text evidence="1">Belongs to the RecJ family.</text>
</comment>
<dbReference type="Proteomes" id="UP000644115">
    <property type="component" value="Unassembled WGS sequence"/>
</dbReference>
<evidence type="ECO:0000256" key="1">
    <source>
        <dbReference type="ARBA" id="ARBA00005915"/>
    </source>
</evidence>
<reference evidence="9" key="1">
    <citation type="submission" date="2020-08" db="EMBL/GenBank/DDBJ databases">
        <authorList>
            <person name="Liu C."/>
            <person name="Sun Q."/>
        </authorList>
    </citation>
    <scope>NUCLEOTIDE SEQUENCE</scope>
    <source>
        <strain evidence="9">BX16</strain>
    </source>
</reference>
<evidence type="ECO:0000313" key="10">
    <source>
        <dbReference type="Proteomes" id="UP000644115"/>
    </source>
</evidence>
<evidence type="ECO:0000259" key="6">
    <source>
        <dbReference type="Pfam" id="PF01368"/>
    </source>
</evidence>
<dbReference type="GO" id="GO:0006310">
    <property type="term" value="P:DNA recombination"/>
    <property type="evidence" value="ECO:0007669"/>
    <property type="project" value="InterPro"/>
</dbReference>
<dbReference type="PANTHER" id="PTHR30255">
    <property type="entry name" value="SINGLE-STRANDED-DNA-SPECIFIC EXONUCLEASE RECJ"/>
    <property type="match status" value="1"/>
</dbReference>
<dbReference type="Pfam" id="PF02272">
    <property type="entry name" value="DHHA1"/>
    <property type="match status" value="1"/>
</dbReference>
<evidence type="ECO:0000259" key="7">
    <source>
        <dbReference type="Pfam" id="PF02272"/>
    </source>
</evidence>
<organism evidence="9 10">
    <name type="scientific">Lentihominibacter faecis</name>
    <dbReference type="NCBI Taxonomy" id="2764712"/>
    <lineage>
        <taxon>Bacteria</taxon>
        <taxon>Bacillati</taxon>
        <taxon>Bacillota</taxon>
        <taxon>Clostridia</taxon>
        <taxon>Peptostreptococcales</taxon>
        <taxon>Anaerovoracaceae</taxon>
        <taxon>Lentihominibacter</taxon>
    </lineage>
</organism>
<evidence type="ECO:0000313" key="9">
    <source>
        <dbReference type="EMBL" id="MBC5998841.1"/>
    </source>
</evidence>
<dbReference type="Pfam" id="PF17768">
    <property type="entry name" value="RecJ_OB"/>
    <property type="match status" value="1"/>
</dbReference>
<keyword evidence="3" id="KW-0540">Nuclease</keyword>
<dbReference type="GO" id="GO:0006281">
    <property type="term" value="P:DNA repair"/>
    <property type="evidence" value="ECO:0007669"/>
    <property type="project" value="InterPro"/>
</dbReference>
<proteinExistence type="inferred from homology"/>
<dbReference type="InterPro" id="IPR038763">
    <property type="entry name" value="DHH_sf"/>
</dbReference>
<dbReference type="AlphaFoldDB" id="A0A923SM68"/>
<dbReference type="InterPro" id="IPR004610">
    <property type="entry name" value="RecJ"/>
</dbReference>
<sequence>MRKTEEILRSLLHQKGMDSQEDISEFLSDRPQKTYDPFLLYNMEAGVDLLLSEIKKDTKVCIYGDYDADGVTSVCILSSVLSHLTNNFIHYIPSRIEEGYGLNKGAVQKLAEQGVGLIVTVDCGSVSCEEADLARELGIKMIVTDHHSIDGRKADCIVINPKQKEDHYPFDGIAGCGVAFKLCQALQKRTGLPKSVLNEVLDLLAVGTVADVVPLLDENRTFVKYGLARINAGTRPAMKSLKEGISLKNVASENIAFGIGPHINAAGRMAEAEEAVQLFMSRDPQTIHRQVEKLIHFNADRKQKQDEAYQKGLEILKQEDKEYDFIVLPMTDIHEGVGGIVAGKIKEEMNRPIVIVSPSGEDFLKGTGRSIDTVDIYGVLKKCDDKYGLFERFGGHKSACGFLMAEDKLPLLRQAVQEEMDFLKEADPHIFDNGIPWDLELDPAEITVELAETLEKLEPFGKDNERPKFMLREVSLQGVRFMGADETHARFTAVSRAGTRADCVLFRKAQEWRSLLCSEKPVDLIGTVDVQQWQGRTRVQIMIEEMKEWN</sequence>
<dbReference type="InterPro" id="IPR041122">
    <property type="entry name" value="RecJ_OB"/>
</dbReference>
<evidence type="ECO:0000259" key="8">
    <source>
        <dbReference type="Pfam" id="PF17768"/>
    </source>
</evidence>
<gene>
    <name evidence="9" type="primary">recJ</name>
    <name evidence="9" type="ORF">H8876_02320</name>
</gene>
<keyword evidence="10" id="KW-1185">Reference proteome</keyword>
<dbReference type="SUPFAM" id="SSF64182">
    <property type="entry name" value="DHH phosphoesterases"/>
    <property type="match status" value="1"/>
</dbReference>
<dbReference type="RefSeq" id="WP_249286357.1">
    <property type="nucleotide sequence ID" value="NZ_JACRWC010000036.1"/>
</dbReference>
<evidence type="ECO:0000256" key="3">
    <source>
        <dbReference type="ARBA" id="ARBA00022722"/>
    </source>
</evidence>
<evidence type="ECO:0000256" key="2">
    <source>
        <dbReference type="ARBA" id="ARBA00019841"/>
    </source>
</evidence>
<dbReference type="InterPro" id="IPR003156">
    <property type="entry name" value="DHHA1_dom"/>
</dbReference>
<dbReference type="Gene3D" id="2.40.50.460">
    <property type="match status" value="1"/>
</dbReference>
<evidence type="ECO:0000256" key="5">
    <source>
        <dbReference type="ARBA" id="ARBA00022839"/>
    </source>
</evidence>
<dbReference type="InterPro" id="IPR001667">
    <property type="entry name" value="DDH_dom"/>
</dbReference>
<feature type="domain" description="DHHA1" evidence="7">
    <location>
        <begin position="325"/>
        <end position="420"/>
    </location>
</feature>
<dbReference type="GO" id="GO:0008409">
    <property type="term" value="F:5'-3' exonuclease activity"/>
    <property type="evidence" value="ECO:0007669"/>
    <property type="project" value="InterPro"/>
</dbReference>
<evidence type="ECO:0000256" key="4">
    <source>
        <dbReference type="ARBA" id="ARBA00022801"/>
    </source>
</evidence>
<dbReference type="Pfam" id="PF01368">
    <property type="entry name" value="DHH"/>
    <property type="match status" value="1"/>
</dbReference>